<dbReference type="Gene3D" id="1.20.120.1630">
    <property type="match status" value="1"/>
</dbReference>
<comment type="similarity">
    <text evidence="2">Belongs to the nurim family.</text>
</comment>
<evidence type="ECO:0000256" key="6">
    <source>
        <dbReference type="SAM" id="Phobius"/>
    </source>
</evidence>
<reference evidence="7 8" key="1">
    <citation type="submission" date="2019-02" db="EMBL/GenBank/DDBJ databases">
        <title>Deep-cultivation of Planctomycetes and their phenomic and genomic characterization uncovers novel biology.</title>
        <authorList>
            <person name="Wiegand S."/>
            <person name="Jogler M."/>
            <person name="Boedeker C."/>
            <person name="Pinto D."/>
            <person name="Vollmers J."/>
            <person name="Rivas-Marin E."/>
            <person name="Kohn T."/>
            <person name="Peeters S.H."/>
            <person name="Heuer A."/>
            <person name="Rast P."/>
            <person name="Oberbeckmann S."/>
            <person name="Bunk B."/>
            <person name="Jeske O."/>
            <person name="Meyerdierks A."/>
            <person name="Storesund J.E."/>
            <person name="Kallscheuer N."/>
            <person name="Luecker S."/>
            <person name="Lage O.M."/>
            <person name="Pohl T."/>
            <person name="Merkel B.J."/>
            <person name="Hornburger P."/>
            <person name="Mueller R.-W."/>
            <person name="Bruemmer F."/>
            <person name="Labrenz M."/>
            <person name="Spormann A.M."/>
            <person name="Op Den Camp H."/>
            <person name="Overmann J."/>
            <person name="Amann R."/>
            <person name="Jetten M.S.M."/>
            <person name="Mascher T."/>
            <person name="Medema M.H."/>
            <person name="Devos D.P."/>
            <person name="Kaster A.-K."/>
            <person name="Ovreas L."/>
            <person name="Rohde M."/>
            <person name="Galperin M.Y."/>
            <person name="Jogler C."/>
        </authorList>
    </citation>
    <scope>NUCLEOTIDE SEQUENCE [LARGE SCALE GENOMIC DNA]</scope>
    <source>
        <strain evidence="7 8">Pla108</strain>
    </source>
</reference>
<dbReference type="PANTHER" id="PTHR31040">
    <property type="entry name" value="NURIM"/>
    <property type="match status" value="1"/>
</dbReference>
<dbReference type="AlphaFoldDB" id="A0A5C6AAS9"/>
<evidence type="ECO:0000256" key="2">
    <source>
        <dbReference type="ARBA" id="ARBA00010631"/>
    </source>
</evidence>
<dbReference type="PANTHER" id="PTHR31040:SF1">
    <property type="entry name" value="NURIM"/>
    <property type="match status" value="1"/>
</dbReference>
<organism evidence="7 8">
    <name type="scientific">Botrimarina colliarenosi</name>
    <dbReference type="NCBI Taxonomy" id="2528001"/>
    <lineage>
        <taxon>Bacteria</taxon>
        <taxon>Pseudomonadati</taxon>
        <taxon>Planctomycetota</taxon>
        <taxon>Planctomycetia</taxon>
        <taxon>Pirellulales</taxon>
        <taxon>Lacipirellulaceae</taxon>
        <taxon>Botrimarina</taxon>
    </lineage>
</organism>
<dbReference type="InterPro" id="IPR033580">
    <property type="entry name" value="Nurim-like"/>
</dbReference>
<evidence type="ECO:0000313" key="7">
    <source>
        <dbReference type="EMBL" id="TWT95433.1"/>
    </source>
</evidence>
<sequence length="270" mass="30464">MDVLTLIEGDTSPRWDLRRYVGCAVGVAVHVLFAYTVWRLFWFLKNGPGDDREGSLFIDAVLALQFALPHSALLHPAVKRRLGRWVSPAFYGLFYTTVTCVSLLLLFACWRSVGPTLWRATGPMGAATLTAFFASWLALFYSLHLTGLGFQTGLTPWLAWVRGQPQPRRAFKPQGAYRWLRHPVYLSFMGLVWFTPTMTLDHAVLTGIWTVYLLLGSWLKDRRLEHYVGEPYREYETQVPGYPLAVVGPLGKRKKANSLVSLEASIGRAA</sequence>
<keyword evidence="4 6" id="KW-1133">Transmembrane helix</keyword>
<comment type="subcellular location">
    <subcellularLocation>
        <location evidence="1">Membrane</location>
        <topology evidence="1">Multi-pass membrane protein</topology>
    </subcellularLocation>
</comment>
<evidence type="ECO:0000256" key="1">
    <source>
        <dbReference type="ARBA" id="ARBA00004141"/>
    </source>
</evidence>
<evidence type="ECO:0000256" key="3">
    <source>
        <dbReference type="ARBA" id="ARBA00022692"/>
    </source>
</evidence>
<gene>
    <name evidence="7" type="ORF">Pla108_35810</name>
</gene>
<comment type="caution">
    <text evidence="7">The sequence shown here is derived from an EMBL/GenBank/DDBJ whole genome shotgun (WGS) entry which is preliminary data.</text>
</comment>
<dbReference type="GO" id="GO:0016020">
    <property type="term" value="C:membrane"/>
    <property type="evidence" value="ECO:0007669"/>
    <property type="project" value="UniProtKB-SubCell"/>
</dbReference>
<keyword evidence="8" id="KW-1185">Reference proteome</keyword>
<feature type="transmembrane region" description="Helical" evidence="6">
    <location>
        <begin position="20"/>
        <end position="44"/>
    </location>
</feature>
<keyword evidence="5 6" id="KW-0472">Membrane</keyword>
<dbReference type="RefSeq" id="WP_197526669.1">
    <property type="nucleotide sequence ID" value="NZ_SJPR01000005.1"/>
</dbReference>
<name>A0A5C6AAS9_9BACT</name>
<accession>A0A5C6AAS9</accession>
<feature type="transmembrane region" description="Helical" evidence="6">
    <location>
        <begin position="90"/>
        <end position="113"/>
    </location>
</feature>
<protein>
    <submittedName>
        <fullName evidence="7">NnrU protein</fullName>
    </submittedName>
</protein>
<proteinExistence type="inferred from homology"/>
<evidence type="ECO:0000256" key="5">
    <source>
        <dbReference type="ARBA" id="ARBA00023136"/>
    </source>
</evidence>
<dbReference type="Proteomes" id="UP000317421">
    <property type="component" value="Unassembled WGS sequence"/>
</dbReference>
<evidence type="ECO:0000256" key="4">
    <source>
        <dbReference type="ARBA" id="ARBA00022989"/>
    </source>
</evidence>
<evidence type="ECO:0000313" key="8">
    <source>
        <dbReference type="Proteomes" id="UP000317421"/>
    </source>
</evidence>
<feature type="transmembrane region" description="Helical" evidence="6">
    <location>
        <begin position="202"/>
        <end position="219"/>
    </location>
</feature>
<dbReference type="EMBL" id="SJPR01000005">
    <property type="protein sequence ID" value="TWT95433.1"/>
    <property type="molecule type" value="Genomic_DNA"/>
</dbReference>
<keyword evidence="3 6" id="KW-0812">Transmembrane</keyword>